<reference evidence="2 3" key="1">
    <citation type="journal article" date="2006" name="Science">
        <title>Phytophthora genome sequences uncover evolutionary origins and mechanisms of pathogenesis.</title>
        <authorList>
            <person name="Tyler B.M."/>
            <person name="Tripathy S."/>
            <person name="Zhang X."/>
            <person name="Dehal P."/>
            <person name="Jiang R.H."/>
            <person name="Aerts A."/>
            <person name="Arredondo F.D."/>
            <person name="Baxter L."/>
            <person name="Bensasson D."/>
            <person name="Beynon J.L."/>
            <person name="Chapman J."/>
            <person name="Damasceno C.M."/>
            <person name="Dorrance A.E."/>
            <person name="Dou D."/>
            <person name="Dickerman A.W."/>
            <person name="Dubchak I.L."/>
            <person name="Garbelotto M."/>
            <person name="Gijzen M."/>
            <person name="Gordon S.G."/>
            <person name="Govers F."/>
            <person name="Grunwald N.J."/>
            <person name="Huang W."/>
            <person name="Ivors K.L."/>
            <person name="Jones R.W."/>
            <person name="Kamoun S."/>
            <person name="Krampis K."/>
            <person name="Lamour K.H."/>
            <person name="Lee M.K."/>
            <person name="McDonald W.H."/>
            <person name="Medina M."/>
            <person name="Meijer H.J."/>
            <person name="Nordberg E.K."/>
            <person name="Maclean D.J."/>
            <person name="Ospina-Giraldo M.D."/>
            <person name="Morris P.F."/>
            <person name="Phuntumart V."/>
            <person name="Putnam N.H."/>
            <person name="Rash S."/>
            <person name="Rose J.K."/>
            <person name="Sakihama Y."/>
            <person name="Salamov A.A."/>
            <person name="Savidor A."/>
            <person name="Scheuring C.F."/>
            <person name="Smith B.M."/>
            <person name="Sobral B.W."/>
            <person name="Terry A."/>
            <person name="Torto-Alalibo T.A."/>
            <person name="Win J."/>
            <person name="Xu Z."/>
            <person name="Zhang H."/>
            <person name="Grigoriev I.V."/>
            <person name="Rokhsar D.S."/>
            <person name="Boore J.L."/>
        </authorList>
    </citation>
    <scope>NUCLEOTIDE SEQUENCE [LARGE SCALE GENOMIC DNA]</scope>
    <source>
        <strain evidence="2 3">P6497</strain>
    </source>
</reference>
<feature type="non-terminal residue" evidence="2">
    <location>
        <position position="1"/>
    </location>
</feature>
<dbReference type="InParanoid" id="G4YJG9"/>
<proteinExistence type="predicted"/>
<protein>
    <submittedName>
        <fullName evidence="2">Uncharacterized protein</fullName>
    </submittedName>
</protein>
<keyword evidence="3" id="KW-1185">Reference proteome</keyword>
<organism evidence="2 3">
    <name type="scientific">Phytophthora sojae (strain P6497)</name>
    <name type="common">Soybean stem and root rot agent</name>
    <name type="synonym">Phytophthora megasperma f. sp. glycines</name>
    <dbReference type="NCBI Taxonomy" id="1094619"/>
    <lineage>
        <taxon>Eukaryota</taxon>
        <taxon>Sar</taxon>
        <taxon>Stramenopiles</taxon>
        <taxon>Oomycota</taxon>
        <taxon>Peronosporomycetes</taxon>
        <taxon>Peronosporales</taxon>
        <taxon>Peronosporaceae</taxon>
        <taxon>Phytophthora</taxon>
    </lineage>
</organism>
<dbReference type="Proteomes" id="UP000002640">
    <property type="component" value="Unassembled WGS sequence"/>
</dbReference>
<feature type="non-terminal residue" evidence="2">
    <location>
        <position position="52"/>
    </location>
</feature>
<dbReference type="AlphaFoldDB" id="G4YJG9"/>
<evidence type="ECO:0000313" key="3">
    <source>
        <dbReference type="Proteomes" id="UP000002640"/>
    </source>
</evidence>
<dbReference type="EMBL" id="JH159151">
    <property type="protein sequence ID" value="EGZ29924.1"/>
    <property type="molecule type" value="Genomic_DNA"/>
</dbReference>
<dbReference type="SMR" id="G4YJG9"/>
<accession>G4YJG9</accession>
<dbReference type="KEGG" id="psoj:PHYSODRAFT_420549"/>
<feature type="region of interest" description="Disordered" evidence="1">
    <location>
        <begin position="33"/>
        <end position="52"/>
    </location>
</feature>
<evidence type="ECO:0000256" key="1">
    <source>
        <dbReference type="SAM" id="MobiDB-lite"/>
    </source>
</evidence>
<dbReference type="RefSeq" id="XP_009517199.1">
    <property type="nucleotide sequence ID" value="XM_009518904.1"/>
</dbReference>
<name>G4YJG9_PHYSP</name>
<evidence type="ECO:0000313" key="2">
    <source>
        <dbReference type="EMBL" id="EGZ29924.1"/>
    </source>
</evidence>
<gene>
    <name evidence="2" type="ORF">PHYSODRAFT_420549</name>
</gene>
<sequence>CNVVREGEEKTCYQIWHDTWDSGNTIPRYLLQEHKIHNRPPPSLPGKKRRRR</sequence>
<dbReference type="GeneID" id="20652121"/>